<evidence type="ECO:0000256" key="2">
    <source>
        <dbReference type="ARBA" id="ARBA00004496"/>
    </source>
</evidence>
<sequence length="703" mass="73261">MVRPKPQPCKNKALPFTLEGLSEPSGSESSEGEEVQEQNEEPEQQETSSSRRINTGRRALVPRKRISHGRVYDSVLGITCHWCRQKTVQVDQVSCTAPGCKVNAYGKPKLPITFCGPCLRNRHGEDAIEAAATGAWVCPVCRGSCGPGCSSCCNCGPCRKKLGLEPTGRLAPLVRSSGFTNTHDFLIYQATGESAEAIAARKARHAWGLWTRPEREEACRGGPEGGGSGMAATGGGTQGWLRGSSEDASADGSDGLLRGNVERINSGLGDGSTGSLSRDGSLRGVSRDDRGHANRGGSADRGNAAQGGACAGQAVAFTPIPPDPLASPSPSNSPPHPQQNTRQSPPSLPLPTTTSQQRASATKHLPSSRASQQAPTAAPPPAPPPPRPFVTTNKPAQMNHLPSSVPRRATSPPPPTSSALLTSCASLEPPSGWAPAAPAEAHLQSPTAPPTLPPVQQQPPGPAPAQARPVQPSPLLLPVPPEASRSSEQAGNSSAAVDYPFTTPMVTRQDSSAAPPSPRMRQHSKHASRTRQGHASTSGAGTGFSPVRKCSLVSPGIQNADAGAHGVAGVGRRAGGGQGGGGAVASNGKAPGVGGGERSAGVGSGQEEPRTKRRRRMGSLEEAAQNASARLHAALQDLSTLKEQLLARRDAHRQEVNAHLAERARLISQDEALEKEENEIRLSLPHLYSLYEEYAAIMAQDSL</sequence>
<comment type="subcellular location">
    <subcellularLocation>
        <location evidence="2">Cytoplasm</location>
    </subcellularLocation>
    <subcellularLocation>
        <location evidence="1">Nucleus</location>
    </subcellularLocation>
</comment>
<protein>
    <recommendedName>
        <fullName evidence="11">Zinc-finger domain-containing protein</fullName>
    </recommendedName>
</protein>
<accession>A0A7S3QLG4</accession>
<dbReference type="GO" id="GO:0005737">
    <property type="term" value="C:cytoplasm"/>
    <property type="evidence" value="ECO:0007669"/>
    <property type="project" value="UniProtKB-SubCell"/>
</dbReference>
<reference evidence="12" key="1">
    <citation type="submission" date="2021-01" db="EMBL/GenBank/DDBJ databases">
        <authorList>
            <person name="Corre E."/>
            <person name="Pelletier E."/>
            <person name="Niang G."/>
            <person name="Scheremetjew M."/>
            <person name="Finn R."/>
            <person name="Kale V."/>
            <person name="Holt S."/>
            <person name="Cochrane G."/>
            <person name="Meng A."/>
            <person name="Brown T."/>
            <person name="Cohen L."/>
        </authorList>
    </citation>
    <scope>NUCLEOTIDE SEQUENCE</scope>
    <source>
        <strain evidence="12">CCMP1320</strain>
    </source>
</reference>
<keyword evidence="3" id="KW-0963">Cytoplasm</keyword>
<feature type="compositionally biased region" description="Basic residues" evidence="10">
    <location>
        <begin position="520"/>
        <end position="532"/>
    </location>
</feature>
<dbReference type="GO" id="GO:0005634">
    <property type="term" value="C:nucleus"/>
    <property type="evidence" value="ECO:0007669"/>
    <property type="project" value="UniProtKB-SubCell"/>
</dbReference>
<feature type="compositionally biased region" description="Gly residues" evidence="10">
    <location>
        <begin position="222"/>
        <end position="238"/>
    </location>
</feature>
<feature type="domain" description="Zinc-finger" evidence="11">
    <location>
        <begin position="72"/>
        <end position="186"/>
    </location>
</feature>
<feature type="compositionally biased region" description="Low complexity" evidence="10">
    <location>
        <begin position="417"/>
        <end position="427"/>
    </location>
</feature>
<evidence type="ECO:0000256" key="8">
    <source>
        <dbReference type="ARBA" id="ARBA00023163"/>
    </source>
</evidence>
<evidence type="ECO:0000256" key="4">
    <source>
        <dbReference type="ARBA" id="ARBA00022499"/>
    </source>
</evidence>
<keyword evidence="9" id="KW-0539">Nucleus</keyword>
<dbReference type="PANTHER" id="PTHR31169">
    <property type="entry name" value="OS05G0300700 PROTEIN"/>
    <property type="match status" value="1"/>
</dbReference>
<evidence type="ECO:0000256" key="9">
    <source>
        <dbReference type="ARBA" id="ARBA00023242"/>
    </source>
</evidence>
<organism evidence="12">
    <name type="scientific">Dunaliella tertiolecta</name>
    <name type="common">Green alga</name>
    <dbReference type="NCBI Taxonomy" id="3047"/>
    <lineage>
        <taxon>Eukaryota</taxon>
        <taxon>Viridiplantae</taxon>
        <taxon>Chlorophyta</taxon>
        <taxon>core chlorophytes</taxon>
        <taxon>Chlorophyceae</taxon>
        <taxon>CS clade</taxon>
        <taxon>Chlamydomonadales</taxon>
        <taxon>Dunaliellaceae</taxon>
        <taxon>Dunaliella</taxon>
    </lineage>
</organism>
<feature type="compositionally biased region" description="Low complexity" evidence="10">
    <location>
        <begin position="19"/>
        <end position="29"/>
    </location>
</feature>
<feature type="compositionally biased region" description="Pro residues" evidence="10">
    <location>
        <begin position="319"/>
        <end position="337"/>
    </location>
</feature>
<feature type="region of interest" description="Disordered" evidence="10">
    <location>
        <begin position="571"/>
        <end position="625"/>
    </location>
</feature>
<evidence type="ECO:0000256" key="3">
    <source>
        <dbReference type="ARBA" id="ARBA00022490"/>
    </source>
</evidence>
<feature type="compositionally biased region" description="Pro residues" evidence="10">
    <location>
        <begin position="447"/>
        <end position="463"/>
    </location>
</feature>
<evidence type="ECO:0000256" key="1">
    <source>
        <dbReference type="ARBA" id="ARBA00004123"/>
    </source>
</evidence>
<dbReference type="GO" id="GO:0006355">
    <property type="term" value="P:regulation of DNA-templated transcription"/>
    <property type="evidence" value="ECO:0007669"/>
    <property type="project" value="InterPro"/>
</dbReference>
<feature type="compositionally biased region" description="Pro residues" evidence="10">
    <location>
        <begin position="377"/>
        <end position="388"/>
    </location>
</feature>
<dbReference type="InterPro" id="IPR018866">
    <property type="entry name" value="Znf-4CXXC_R1"/>
</dbReference>
<dbReference type="InterPro" id="IPR040221">
    <property type="entry name" value="CDCA7/CDA7L"/>
</dbReference>
<feature type="compositionally biased region" description="Low complexity" evidence="10">
    <location>
        <begin position="367"/>
        <end position="376"/>
    </location>
</feature>
<dbReference type="EMBL" id="HBIP01003525">
    <property type="protein sequence ID" value="CAE0486524.1"/>
    <property type="molecule type" value="Transcribed_RNA"/>
</dbReference>
<dbReference type="Pfam" id="PF10497">
    <property type="entry name" value="zf-4CXXC_R1"/>
    <property type="match status" value="1"/>
</dbReference>
<feature type="compositionally biased region" description="Pro residues" evidence="10">
    <location>
        <begin position="471"/>
        <end position="481"/>
    </location>
</feature>
<keyword evidence="6" id="KW-0832">Ubl conjugation</keyword>
<feature type="region of interest" description="Disordered" evidence="10">
    <location>
        <begin position="1"/>
        <end position="57"/>
    </location>
</feature>
<keyword evidence="8" id="KW-0804">Transcription</keyword>
<feature type="compositionally biased region" description="Polar residues" evidence="10">
    <location>
        <begin position="484"/>
        <end position="495"/>
    </location>
</feature>
<evidence type="ECO:0000256" key="7">
    <source>
        <dbReference type="ARBA" id="ARBA00023015"/>
    </source>
</evidence>
<gene>
    <name evidence="12" type="ORF">DTER00134_LOCUS1563</name>
</gene>
<dbReference type="AlphaFoldDB" id="A0A7S3QLG4"/>
<evidence type="ECO:0000313" key="12">
    <source>
        <dbReference type="EMBL" id="CAE0486524.1"/>
    </source>
</evidence>
<evidence type="ECO:0000259" key="11">
    <source>
        <dbReference type="Pfam" id="PF10497"/>
    </source>
</evidence>
<feature type="compositionally biased region" description="Low complexity" evidence="10">
    <location>
        <begin position="246"/>
        <end position="255"/>
    </location>
</feature>
<feature type="compositionally biased region" description="Low complexity" evidence="10">
    <location>
        <begin position="273"/>
        <end position="284"/>
    </location>
</feature>
<evidence type="ECO:0000256" key="10">
    <source>
        <dbReference type="SAM" id="MobiDB-lite"/>
    </source>
</evidence>
<keyword evidence="4" id="KW-1017">Isopeptide bond</keyword>
<evidence type="ECO:0000256" key="6">
    <source>
        <dbReference type="ARBA" id="ARBA00022843"/>
    </source>
</evidence>
<evidence type="ECO:0000256" key="5">
    <source>
        <dbReference type="ARBA" id="ARBA00022553"/>
    </source>
</evidence>
<name>A0A7S3QLG4_DUNTE</name>
<feature type="compositionally biased region" description="Gly residues" evidence="10">
    <location>
        <begin position="571"/>
        <end position="583"/>
    </location>
</feature>
<keyword evidence="7" id="KW-0805">Transcription regulation</keyword>
<feature type="compositionally biased region" description="Gly residues" evidence="10">
    <location>
        <begin position="591"/>
        <end position="604"/>
    </location>
</feature>
<keyword evidence="5" id="KW-0597">Phosphoprotein</keyword>
<feature type="compositionally biased region" description="Low complexity" evidence="10">
    <location>
        <begin position="302"/>
        <end position="316"/>
    </location>
</feature>
<dbReference type="PANTHER" id="PTHR31169:SF34">
    <property type="entry name" value="ZINC-FINGER DOMAIN-CONTAINING PROTEIN"/>
    <property type="match status" value="1"/>
</dbReference>
<feature type="compositionally biased region" description="Acidic residues" evidence="10">
    <location>
        <begin position="30"/>
        <end position="44"/>
    </location>
</feature>
<feature type="region of interest" description="Disordered" evidence="10">
    <location>
        <begin position="214"/>
        <end position="550"/>
    </location>
</feature>
<proteinExistence type="predicted"/>
<feature type="compositionally biased region" description="Polar residues" evidence="10">
    <location>
        <begin position="504"/>
        <end position="514"/>
    </location>
</feature>